<gene>
    <name evidence="7" type="primary">leuE</name>
    <name evidence="7" type="ORF">BHE75_03206</name>
</gene>
<keyword evidence="2" id="KW-1003">Cell membrane</keyword>
<comment type="subcellular location">
    <subcellularLocation>
        <location evidence="1">Cell membrane</location>
        <topology evidence="1">Multi-pass membrane protein</topology>
    </subcellularLocation>
</comment>
<dbReference type="Proteomes" id="UP000179467">
    <property type="component" value="Unassembled WGS sequence"/>
</dbReference>
<feature type="transmembrane region" description="Helical" evidence="6">
    <location>
        <begin position="41"/>
        <end position="66"/>
    </location>
</feature>
<evidence type="ECO:0000256" key="1">
    <source>
        <dbReference type="ARBA" id="ARBA00004651"/>
    </source>
</evidence>
<dbReference type="PIRSF" id="PIRSF006324">
    <property type="entry name" value="LeuE"/>
    <property type="match status" value="1"/>
</dbReference>
<dbReference type="Pfam" id="PF01810">
    <property type="entry name" value="LysE"/>
    <property type="match status" value="1"/>
</dbReference>
<organism evidence="7 8">
    <name type="scientific">Edaphosphingomonas haloaromaticamans</name>
    <dbReference type="NCBI Taxonomy" id="653954"/>
    <lineage>
        <taxon>Bacteria</taxon>
        <taxon>Pseudomonadati</taxon>
        <taxon>Pseudomonadota</taxon>
        <taxon>Alphaproteobacteria</taxon>
        <taxon>Sphingomonadales</taxon>
        <taxon>Rhizorhabdaceae</taxon>
        <taxon>Edaphosphingomonas</taxon>
    </lineage>
</organism>
<dbReference type="RefSeq" id="WP_015457727.1">
    <property type="nucleotide sequence ID" value="NZ_MIPT01000001.1"/>
</dbReference>
<dbReference type="PANTHER" id="PTHR30086">
    <property type="entry name" value="ARGININE EXPORTER PROTEIN ARGO"/>
    <property type="match status" value="1"/>
</dbReference>
<evidence type="ECO:0000313" key="8">
    <source>
        <dbReference type="Proteomes" id="UP000179467"/>
    </source>
</evidence>
<evidence type="ECO:0000313" key="7">
    <source>
        <dbReference type="EMBL" id="OHT21201.1"/>
    </source>
</evidence>
<sequence>MLTTHTLLAWTVLAIALVLTPGPDTMLVAGNAARRGFRAGIATASGIALGGVWYMALCGFGFLSLLNAVPGMFAAVKTIGAIYLAWLGLKLVRGAIAPARGEAAPVAMGAPFRQGFLTTILNPKVAVFFLAALPQFVGTGPEAPLRGVLLVGIVYAVGFAWLALLAGLASRAGTRIGNSQAMRWIEGALGTAFVGFAGKLALSRN</sequence>
<feature type="transmembrane region" description="Helical" evidence="6">
    <location>
        <begin position="181"/>
        <end position="202"/>
    </location>
</feature>
<feature type="transmembrane region" description="Helical" evidence="6">
    <location>
        <begin position="6"/>
        <end position="29"/>
    </location>
</feature>
<keyword evidence="5 6" id="KW-0472">Membrane</keyword>
<feature type="transmembrane region" description="Helical" evidence="6">
    <location>
        <begin position="72"/>
        <end position="92"/>
    </location>
</feature>
<comment type="caution">
    <text evidence="7">The sequence shown here is derived from an EMBL/GenBank/DDBJ whole genome shotgun (WGS) entry which is preliminary data.</text>
</comment>
<keyword evidence="4 6" id="KW-1133">Transmembrane helix</keyword>
<protein>
    <submittedName>
        <fullName evidence="7">Leucine efflux protein</fullName>
    </submittedName>
</protein>
<evidence type="ECO:0000256" key="6">
    <source>
        <dbReference type="SAM" id="Phobius"/>
    </source>
</evidence>
<dbReference type="GO" id="GO:0015171">
    <property type="term" value="F:amino acid transmembrane transporter activity"/>
    <property type="evidence" value="ECO:0007669"/>
    <property type="project" value="TreeGrafter"/>
</dbReference>
<evidence type="ECO:0000256" key="5">
    <source>
        <dbReference type="ARBA" id="ARBA00023136"/>
    </source>
</evidence>
<dbReference type="EMBL" id="MIPT01000001">
    <property type="protein sequence ID" value="OHT21201.1"/>
    <property type="molecule type" value="Genomic_DNA"/>
</dbReference>
<reference evidence="7 8" key="1">
    <citation type="submission" date="2016-09" db="EMBL/GenBank/DDBJ databases">
        <title>Metabolic pathway, cell adaptation mechanisms and a novel monoxygenase revealed through proteogenomic-transcription analysis of a Sphingomonas haloaromaticamans strain degrading the fungicide ortho-phenylphenol.</title>
        <authorList>
            <person name="Perruchon C."/>
            <person name="Papadopoulou E.S."/>
            <person name="Rousidou C."/>
            <person name="Vasileiadis S."/>
            <person name="Tanou G."/>
            <person name="Amoutzias G."/>
            <person name="Molassiotis A."/>
            <person name="Karpouzas D.G."/>
        </authorList>
    </citation>
    <scope>NUCLEOTIDE SEQUENCE [LARGE SCALE GENOMIC DNA]</scope>
    <source>
        <strain evidence="7 8">P3</strain>
    </source>
</reference>
<dbReference type="OrthoDB" id="9804822at2"/>
<evidence type="ECO:0000256" key="4">
    <source>
        <dbReference type="ARBA" id="ARBA00022989"/>
    </source>
</evidence>
<name>A0A1S1HIB4_9SPHN</name>
<dbReference type="PANTHER" id="PTHR30086:SF20">
    <property type="entry name" value="ARGININE EXPORTER PROTEIN ARGO-RELATED"/>
    <property type="match status" value="1"/>
</dbReference>
<evidence type="ECO:0000256" key="2">
    <source>
        <dbReference type="ARBA" id="ARBA00022475"/>
    </source>
</evidence>
<dbReference type="InterPro" id="IPR001123">
    <property type="entry name" value="LeuE-type"/>
</dbReference>
<keyword evidence="8" id="KW-1185">Reference proteome</keyword>
<keyword evidence="3 6" id="KW-0812">Transmembrane</keyword>
<feature type="transmembrane region" description="Helical" evidence="6">
    <location>
        <begin position="149"/>
        <end position="169"/>
    </location>
</feature>
<proteinExistence type="predicted"/>
<dbReference type="GO" id="GO:0005886">
    <property type="term" value="C:plasma membrane"/>
    <property type="evidence" value="ECO:0007669"/>
    <property type="project" value="UniProtKB-SubCell"/>
</dbReference>
<dbReference type="AlphaFoldDB" id="A0A1S1HIB4"/>
<accession>A0A1S1HIB4</accession>
<evidence type="ECO:0000256" key="3">
    <source>
        <dbReference type="ARBA" id="ARBA00022692"/>
    </source>
</evidence>
<feature type="transmembrane region" description="Helical" evidence="6">
    <location>
        <begin position="116"/>
        <end position="137"/>
    </location>
</feature>